<reference evidence="2" key="1">
    <citation type="submission" date="2024-05" db="EMBL/GenBank/DDBJ databases">
        <authorList>
            <person name="Kim S."/>
            <person name="Heo J."/>
            <person name="Choi H."/>
            <person name="Choi Y."/>
            <person name="Kwon S.-W."/>
            <person name="Kim Y."/>
        </authorList>
    </citation>
    <scope>NUCLEOTIDE SEQUENCE</scope>
    <source>
        <strain evidence="2">KACC 23698</strain>
    </source>
</reference>
<sequence>MTMPPDLTLDELLSDPLVRSLMRADGVDAQALARDLRAVAPRRDPPGRDEAAWRGLRALAQDCIQFRAARGDAADASRRAAPAKADRPW</sequence>
<protein>
    <submittedName>
        <fullName evidence="2">Uncharacterized protein</fullName>
    </submittedName>
</protein>
<dbReference type="AlphaFoldDB" id="A0AAU7JLV3"/>
<organism evidence="2">
    <name type="scientific">Alsobacter sp. KACC 23698</name>
    <dbReference type="NCBI Taxonomy" id="3149229"/>
    <lineage>
        <taxon>Bacteria</taxon>
        <taxon>Pseudomonadati</taxon>
        <taxon>Pseudomonadota</taxon>
        <taxon>Alphaproteobacteria</taxon>
        <taxon>Hyphomicrobiales</taxon>
        <taxon>Alsobacteraceae</taxon>
        <taxon>Alsobacter</taxon>
    </lineage>
</organism>
<evidence type="ECO:0000313" key="2">
    <source>
        <dbReference type="EMBL" id="XBO41150.1"/>
    </source>
</evidence>
<name>A0AAU7JLV3_9HYPH</name>
<dbReference type="EMBL" id="CP157484">
    <property type="protein sequence ID" value="XBO41150.1"/>
    <property type="molecule type" value="Genomic_DNA"/>
</dbReference>
<proteinExistence type="predicted"/>
<dbReference type="RefSeq" id="WP_406858002.1">
    <property type="nucleotide sequence ID" value="NZ_CP157484.1"/>
</dbReference>
<accession>A0AAU7JLV3</accession>
<evidence type="ECO:0000256" key="1">
    <source>
        <dbReference type="SAM" id="MobiDB-lite"/>
    </source>
</evidence>
<feature type="region of interest" description="Disordered" evidence="1">
    <location>
        <begin position="70"/>
        <end position="89"/>
    </location>
</feature>
<gene>
    <name evidence="2" type="ORF">ABEG18_10440</name>
</gene>